<keyword evidence="2" id="KW-1185">Reference proteome</keyword>
<gene>
    <name evidence="1" type="ORF">P4I72_34730</name>
</gene>
<dbReference type="InterPro" id="IPR022555">
    <property type="entry name" value="DUF2577"/>
</dbReference>
<accession>A0ABU6GDI6</accession>
<sequence length="100" mass="10987">MTNLVRALKQASVGAVEAGAPVAFVFGEVKQVNPLEVTVDQRFALDEDFLVIPEQLTPYEVTVGDQTIVIRRGFEVGDSLLLIRMQGGQRYLILDRVVVG</sequence>
<organism evidence="1 2">
    <name type="scientific">Paenibacillus alba</name>
    <dbReference type="NCBI Taxonomy" id="1197127"/>
    <lineage>
        <taxon>Bacteria</taxon>
        <taxon>Bacillati</taxon>
        <taxon>Bacillota</taxon>
        <taxon>Bacilli</taxon>
        <taxon>Bacillales</taxon>
        <taxon>Paenibacillaceae</taxon>
        <taxon>Paenibacillus</taxon>
    </lineage>
</organism>
<proteinExistence type="predicted"/>
<name>A0ABU6GDI6_9BACL</name>
<dbReference type="Proteomes" id="UP001338137">
    <property type="component" value="Unassembled WGS sequence"/>
</dbReference>
<dbReference type="EMBL" id="JARLKY010000117">
    <property type="protein sequence ID" value="MEC0232268.1"/>
    <property type="molecule type" value="Genomic_DNA"/>
</dbReference>
<reference evidence="1 2" key="1">
    <citation type="submission" date="2023-03" db="EMBL/GenBank/DDBJ databases">
        <title>Bacillus Genome Sequencing.</title>
        <authorList>
            <person name="Dunlap C."/>
        </authorList>
    </citation>
    <scope>NUCLEOTIDE SEQUENCE [LARGE SCALE GENOMIC DNA]</scope>
    <source>
        <strain evidence="1 2">BD-533</strain>
    </source>
</reference>
<protein>
    <submittedName>
        <fullName evidence="1">DUF2577 domain-containing protein</fullName>
    </submittedName>
</protein>
<comment type="caution">
    <text evidence="1">The sequence shown here is derived from an EMBL/GenBank/DDBJ whole genome shotgun (WGS) entry which is preliminary data.</text>
</comment>
<evidence type="ECO:0000313" key="1">
    <source>
        <dbReference type="EMBL" id="MEC0232268.1"/>
    </source>
</evidence>
<evidence type="ECO:0000313" key="2">
    <source>
        <dbReference type="Proteomes" id="UP001338137"/>
    </source>
</evidence>
<dbReference type="Pfam" id="PF10844">
    <property type="entry name" value="DUF2577"/>
    <property type="match status" value="1"/>
</dbReference>